<proteinExistence type="inferred from homology"/>
<gene>
    <name evidence="4" type="ORF">pVir_118</name>
</gene>
<evidence type="ECO:0000259" key="3">
    <source>
        <dbReference type="Pfam" id="PF13333"/>
    </source>
</evidence>
<keyword evidence="4" id="KW-0614">Plasmid</keyword>
<name>C5ZZR3_ECOLX</name>
<feature type="domain" description="Integrase catalytic" evidence="3">
    <location>
        <begin position="55"/>
        <end position="89"/>
    </location>
</feature>
<comment type="function">
    <text evidence="1">Involved in the transposition of the insertion sequence IS3.</text>
</comment>
<dbReference type="InterPro" id="IPR012337">
    <property type="entry name" value="RNaseH-like_sf"/>
</dbReference>
<geneLocation type="plasmid" evidence="4">
    <name>pVir68</name>
</geneLocation>
<dbReference type="AlphaFoldDB" id="C5ZZR3"/>
<dbReference type="InterPro" id="IPR050900">
    <property type="entry name" value="Transposase_IS3/IS150/IS904"/>
</dbReference>
<dbReference type="InterPro" id="IPR001584">
    <property type="entry name" value="Integrase_cat-core"/>
</dbReference>
<dbReference type="SUPFAM" id="SSF53098">
    <property type="entry name" value="Ribonuclease H-like"/>
    <property type="match status" value="1"/>
</dbReference>
<dbReference type="PANTHER" id="PTHR46889">
    <property type="entry name" value="TRANSPOSASE INSF FOR INSERTION SEQUENCE IS3B-RELATED"/>
    <property type="match status" value="1"/>
</dbReference>
<evidence type="ECO:0000256" key="2">
    <source>
        <dbReference type="ARBA" id="ARBA00043964"/>
    </source>
</evidence>
<dbReference type="EMBL" id="CP001162">
    <property type="protein sequence ID" value="ACT33577.1"/>
    <property type="molecule type" value="Genomic_DNA"/>
</dbReference>
<accession>C5ZZR3</accession>
<dbReference type="GO" id="GO:0015074">
    <property type="term" value="P:DNA integration"/>
    <property type="evidence" value="ECO:0007669"/>
    <property type="project" value="InterPro"/>
</dbReference>
<dbReference type="PANTHER" id="PTHR46889:SF6">
    <property type="entry name" value="TRANSPOSASE INSF FOR INSERTION SEQUENCE IS3B"/>
    <property type="match status" value="1"/>
</dbReference>
<evidence type="ECO:0000256" key="1">
    <source>
        <dbReference type="ARBA" id="ARBA00037276"/>
    </source>
</evidence>
<protein>
    <submittedName>
        <fullName evidence="4">Putative transposase</fullName>
    </submittedName>
</protein>
<reference evidence="4" key="1">
    <citation type="journal article" date="2010" name="Vet. Microbiol.">
        <title>Pyrosequencing of the Vir plasmid of necrotoxigenic Escherichia coli.</title>
        <authorList>
            <person name="Johnson T.J."/>
            <person name="DebRoy C."/>
            <person name="Belton S."/>
            <person name="Williams M.L."/>
            <person name="Lawrence M."/>
            <person name="Nolan L.K."/>
            <person name="Thorsness J.L."/>
        </authorList>
    </citation>
    <scope>NUCLEOTIDE SEQUENCE [LARGE SCALE GENOMIC DNA]</scope>
    <source>
        <strain evidence="4">Vir68</strain>
        <plasmid evidence="4">pVir68</plasmid>
    </source>
</reference>
<sequence>MPCRWRCSGVKDHRTISFGGQYCSADYQALLKRHNLRGSMIAKDCCFDHACEDIFFHSLKVECIHGELFISWETIRATVFSVYNRWRRHSGCGALVLNNLKTRTSLRAVHITWVRSPLLTMSGRKETELI</sequence>
<organism evidence="4">
    <name type="scientific">Escherichia coli Vir68</name>
    <dbReference type="NCBI Taxonomy" id="563770"/>
    <lineage>
        <taxon>Bacteria</taxon>
        <taxon>Pseudomonadati</taxon>
        <taxon>Pseudomonadota</taxon>
        <taxon>Gammaproteobacteria</taxon>
        <taxon>Enterobacterales</taxon>
        <taxon>Enterobacteriaceae</taxon>
        <taxon>Escherichia</taxon>
    </lineage>
</organism>
<comment type="similarity">
    <text evidence="2">Belongs to the transposase IS3/IS150/IS904 family.</text>
</comment>
<evidence type="ECO:0000313" key="4">
    <source>
        <dbReference type="EMBL" id="ACT33577.1"/>
    </source>
</evidence>
<dbReference type="Pfam" id="PF13333">
    <property type="entry name" value="rve_2"/>
    <property type="match status" value="1"/>
</dbReference>